<evidence type="ECO:0000256" key="1">
    <source>
        <dbReference type="ARBA" id="ARBA00010926"/>
    </source>
</evidence>
<reference evidence="3 4" key="1">
    <citation type="journal article" date="2021" name="BMC Genomics">
        <title>Datura genome reveals duplications of psychoactive alkaloid biosynthetic genes and high mutation rate following tissue culture.</title>
        <authorList>
            <person name="Rajewski A."/>
            <person name="Carter-House D."/>
            <person name="Stajich J."/>
            <person name="Litt A."/>
        </authorList>
    </citation>
    <scope>NUCLEOTIDE SEQUENCE [LARGE SCALE GENOMIC DNA]</scope>
    <source>
        <strain evidence="3">AR-01</strain>
    </source>
</reference>
<protein>
    <submittedName>
        <fullName evidence="3">AMP-activated serine/threonine-protein kinase regulatory subunit</fullName>
    </submittedName>
</protein>
<dbReference type="Proteomes" id="UP000823775">
    <property type="component" value="Unassembled WGS sequence"/>
</dbReference>
<dbReference type="Pfam" id="PF16561">
    <property type="entry name" value="AMPK1_CBM"/>
    <property type="match status" value="1"/>
</dbReference>
<evidence type="ECO:0000313" key="4">
    <source>
        <dbReference type="Proteomes" id="UP000823775"/>
    </source>
</evidence>
<dbReference type="InterPro" id="IPR032640">
    <property type="entry name" value="AMPK1_CBM"/>
</dbReference>
<organism evidence="3 4">
    <name type="scientific">Datura stramonium</name>
    <name type="common">Jimsonweed</name>
    <name type="synonym">Common thornapple</name>
    <dbReference type="NCBI Taxonomy" id="4076"/>
    <lineage>
        <taxon>Eukaryota</taxon>
        <taxon>Viridiplantae</taxon>
        <taxon>Streptophyta</taxon>
        <taxon>Embryophyta</taxon>
        <taxon>Tracheophyta</taxon>
        <taxon>Spermatophyta</taxon>
        <taxon>Magnoliopsida</taxon>
        <taxon>eudicotyledons</taxon>
        <taxon>Gunneridae</taxon>
        <taxon>Pentapetalae</taxon>
        <taxon>asterids</taxon>
        <taxon>lamiids</taxon>
        <taxon>Solanales</taxon>
        <taxon>Solanaceae</taxon>
        <taxon>Solanoideae</taxon>
        <taxon>Datureae</taxon>
        <taxon>Datura</taxon>
    </lineage>
</organism>
<proteinExistence type="inferred from homology"/>
<dbReference type="InterPro" id="IPR050827">
    <property type="entry name" value="CRP1_MDG1_kinase"/>
</dbReference>
<feature type="domain" description="AMP-activated protein kinase glycogen-binding" evidence="2">
    <location>
        <begin position="21"/>
        <end position="99"/>
    </location>
</feature>
<comment type="caution">
    <text evidence="3">The sequence shown here is derived from an EMBL/GenBank/DDBJ whole genome shotgun (WGS) entry which is preliminary data.</text>
</comment>
<gene>
    <name evidence="3" type="primary">SNF4_2</name>
    <name evidence="3" type="ORF">HAX54_010803</name>
</gene>
<dbReference type="Gene3D" id="2.60.40.10">
    <property type="entry name" value="Immunoglobulins"/>
    <property type="match status" value="1"/>
</dbReference>
<dbReference type="SUPFAM" id="SSF81296">
    <property type="entry name" value="E set domains"/>
    <property type="match status" value="1"/>
</dbReference>
<dbReference type="Gene3D" id="3.10.580.10">
    <property type="entry name" value="CBS-domain"/>
    <property type="match status" value="1"/>
</dbReference>
<comment type="similarity">
    <text evidence="1">Belongs to the 5'-AMP-activated protein kinase beta subunit family.</text>
</comment>
<dbReference type="EMBL" id="JACEIK010000016">
    <property type="protein sequence ID" value="MCD7446611.1"/>
    <property type="molecule type" value="Genomic_DNA"/>
</dbReference>
<evidence type="ECO:0000259" key="2">
    <source>
        <dbReference type="Pfam" id="PF16561"/>
    </source>
</evidence>
<dbReference type="PANTHER" id="PTHR10343">
    <property type="entry name" value="5'-AMP-ACTIVATED PROTEIN KINASE , BETA SUBUNIT"/>
    <property type="match status" value="1"/>
</dbReference>
<dbReference type="CDD" id="cd02859">
    <property type="entry name" value="E_set_AMPKbeta_like_N"/>
    <property type="match status" value="1"/>
</dbReference>
<feature type="non-terminal residue" evidence="3">
    <location>
        <position position="178"/>
    </location>
</feature>
<accession>A0ABS8RIJ0</accession>
<dbReference type="InterPro" id="IPR046342">
    <property type="entry name" value="CBS_dom_sf"/>
</dbReference>
<keyword evidence="4" id="KW-1185">Reference proteome</keyword>
<sequence>MFGSGSDSGQNHTGVAATVLMPTRFVWPYGGRRVLLSGSFTRWQDHVTMSPMEGCPTVFQVVCNLTPGYHQYKFFVDGEWRHDERQPVVSGNYGVVNTIFLPRESDAIPESNMDVDNDFLRLDAVPQISQAEIELSRQRISAFLSTHTAYELLPESGKVIALDVNLPVKQAFHILYEQ</sequence>
<dbReference type="InterPro" id="IPR014756">
    <property type="entry name" value="Ig_E-set"/>
</dbReference>
<evidence type="ECO:0000313" key="3">
    <source>
        <dbReference type="EMBL" id="MCD7446611.1"/>
    </source>
</evidence>
<dbReference type="PANTHER" id="PTHR10343:SF84">
    <property type="entry name" value="5'-AMP-ACTIVATED PROTEIN KINASE SUBUNIT BETA-1"/>
    <property type="match status" value="1"/>
</dbReference>
<dbReference type="InterPro" id="IPR013783">
    <property type="entry name" value="Ig-like_fold"/>
</dbReference>
<name>A0ABS8RIJ0_DATST</name>